<gene>
    <name evidence="1" type="ORF">LCGC14_1655840</name>
</gene>
<evidence type="ECO:0000313" key="1">
    <source>
        <dbReference type="EMBL" id="KKM19425.1"/>
    </source>
</evidence>
<name>A0A0F9KVQ3_9ZZZZ</name>
<protein>
    <submittedName>
        <fullName evidence="1">Uncharacterized protein</fullName>
    </submittedName>
</protein>
<proteinExistence type="predicted"/>
<sequence>MSINISGAPRQRIIVPQSYDKYLGPHNPACLLTMDAPADWGGQSFTTTFKYNLKSVDLWLKKGPGADVANVDVELYAVDGSGHPTGSPLNYGIIPDADVAESWAWVNCVLGNGKLTYYLLDAATKYCHVVHGANLLGNPLMWGCAGDGSGLPNGDQEWSINSGSIWTKDTTKDQLFQNFAPAFLDNYSGSLVPFMALTLNSANDWAGQTFTAMKSYTMNRIDCWFKKDPGDFVGDILFQLYGVSGGHPDIVGGILAEGRIVDADVPTTYAWNACGMQSEYSLVVDSQYAIVVHGFSLNASNVIRMSYDNYLGADDYPGGTMEWSTDGGGAWSTTPQSDLLFRVYPA</sequence>
<accession>A0A0F9KVQ3</accession>
<organism evidence="1">
    <name type="scientific">marine sediment metagenome</name>
    <dbReference type="NCBI Taxonomy" id="412755"/>
    <lineage>
        <taxon>unclassified sequences</taxon>
        <taxon>metagenomes</taxon>
        <taxon>ecological metagenomes</taxon>
    </lineage>
</organism>
<dbReference type="EMBL" id="LAZR01013989">
    <property type="protein sequence ID" value="KKM19425.1"/>
    <property type="molecule type" value="Genomic_DNA"/>
</dbReference>
<reference evidence="1" key="1">
    <citation type="journal article" date="2015" name="Nature">
        <title>Complex archaea that bridge the gap between prokaryotes and eukaryotes.</title>
        <authorList>
            <person name="Spang A."/>
            <person name="Saw J.H."/>
            <person name="Jorgensen S.L."/>
            <person name="Zaremba-Niedzwiedzka K."/>
            <person name="Martijn J."/>
            <person name="Lind A.E."/>
            <person name="van Eijk R."/>
            <person name="Schleper C."/>
            <person name="Guy L."/>
            <person name="Ettema T.J."/>
        </authorList>
    </citation>
    <scope>NUCLEOTIDE SEQUENCE</scope>
</reference>
<dbReference type="AlphaFoldDB" id="A0A0F9KVQ3"/>
<comment type="caution">
    <text evidence="1">The sequence shown here is derived from an EMBL/GenBank/DDBJ whole genome shotgun (WGS) entry which is preliminary data.</text>
</comment>